<gene>
    <name evidence="8" type="ORF">H9736_08880</name>
</gene>
<dbReference type="InterPro" id="IPR013324">
    <property type="entry name" value="RNA_pol_sigma_r3/r4-like"/>
</dbReference>
<accession>A0A9D1WSF8</accession>
<keyword evidence="5" id="KW-0804">Transcription</keyword>
<dbReference type="InterPro" id="IPR036388">
    <property type="entry name" value="WH-like_DNA-bd_sf"/>
</dbReference>
<dbReference type="Pfam" id="PF04545">
    <property type="entry name" value="Sigma70_r4"/>
    <property type="match status" value="1"/>
</dbReference>
<dbReference type="PANTHER" id="PTHR43133:SF60">
    <property type="entry name" value="RNA POLYMERASE SIGMA FACTOR SIGV"/>
    <property type="match status" value="1"/>
</dbReference>
<evidence type="ECO:0000256" key="5">
    <source>
        <dbReference type="ARBA" id="ARBA00023163"/>
    </source>
</evidence>
<keyword evidence="2" id="KW-0805">Transcription regulation</keyword>
<dbReference type="Gene3D" id="1.10.1740.10">
    <property type="match status" value="1"/>
</dbReference>
<keyword evidence="3" id="KW-0731">Sigma factor</keyword>
<dbReference type="InterPro" id="IPR007630">
    <property type="entry name" value="RNA_pol_sigma70_r4"/>
</dbReference>
<evidence type="ECO:0000256" key="3">
    <source>
        <dbReference type="ARBA" id="ARBA00023082"/>
    </source>
</evidence>
<dbReference type="NCBIfam" id="TIGR02937">
    <property type="entry name" value="sigma70-ECF"/>
    <property type="match status" value="1"/>
</dbReference>
<sequence>MVSTQGQTPSGLDTESDAEKFTQLYHLYFQPLIRCIKKIVHSDTLAEEIVQETFQRLLRNLGKVDLNQPQRTKAYLVKIAVHIAYDVYSQELKYAPIDITSCQDTLITHSPDPVWEEFNSKGLLSLMQTWISELSEKEQLILRYRFLEKWSYKEIADVFQIPESTASSLYSRIRKRLFEKYLKLQEKGE</sequence>
<dbReference type="EMBL" id="DXES01000187">
    <property type="protein sequence ID" value="HIX66347.1"/>
    <property type="molecule type" value="Genomic_DNA"/>
</dbReference>
<dbReference type="GO" id="GO:0006352">
    <property type="term" value="P:DNA-templated transcription initiation"/>
    <property type="evidence" value="ECO:0007669"/>
    <property type="project" value="InterPro"/>
</dbReference>
<evidence type="ECO:0000256" key="4">
    <source>
        <dbReference type="ARBA" id="ARBA00023125"/>
    </source>
</evidence>
<proteinExistence type="inferred from homology"/>
<dbReference type="Gene3D" id="1.10.10.10">
    <property type="entry name" value="Winged helix-like DNA-binding domain superfamily/Winged helix DNA-binding domain"/>
    <property type="match status" value="1"/>
</dbReference>
<dbReference type="Proteomes" id="UP000886800">
    <property type="component" value="Unassembled WGS sequence"/>
</dbReference>
<feature type="domain" description="RNA polymerase sigma-70 region 4" evidence="7">
    <location>
        <begin position="130"/>
        <end position="177"/>
    </location>
</feature>
<dbReference type="InterPro" id="IPR014284">
    <property type="entry name" value="RNA_pol_sigma-70_dom"/>
</dbReference>
<organism evidence="8 9">
    <name type="scientific">Candidatus Anaerotruncus excrementipullorum</name>
    <dbReference type="NCBI Taxonomy" id="2838465"/>
    <lineage>
        <taxon>Bacteria</taxon>
        <taxon>Bacillati</taxon>
        <taxon>Bacillota</taxon>
        <taxon>Clostridia</taxon>
        <taxon>Eubacteriales</taxon>
        <taxon>Oscillospiraceae</taxon>
        <taxon>Anaerotruncus</taxon>
    </lineage>
</organism>
<comment type="caution">
    <text evidence="8">The sequence shown here is derived from an EMBL/GenBank/DDBJ whole genome shotgun (WGS) entry which is preliminary data.</text>
</comment>
<dbReference type="InterPro" id="IPR007627">
    <property type="entry name" value="RNA_pol_sigma70_r2"/>
</dbReference>
<evidence type="ECO:0000256" key="1">
    <source>
        <dbReference type="ARBA" id="ARBA00010641"/>
    </source>
</evidence>
<dbReference type="InterPro" id="IPR039425">
    <property type="entry name" value="RNA_pol_sigma-70-like"/>
</dbReference>
<reference evidence="8" key="1">
    <citation type="journal article" date="2021" name="PeerJ">
        <title>Extensive microbial diversity within the chicken gut microbiome revealed by metagenomics and culture.</title>
        <authorList>
            <person name="Gilroy R."/>
            <person name="Ravi A."/>
            <person name="Getino M."/>
            <person name="Pursley I."/>
            <person name="Horton D.L."/>
            <person name="Alikhan N.F."/>
            <person name="Baker D."/>
            <person name="Gharbi K."/>
            <person name="Hall N."/>
            <person name="Watson M."/>
            <person name="Adriaenssens E.M."/>
            <person name="Foster-Nyarko E."/>
            <person name="Jarju S."/>
            <person name="Secka A."/>
            <person name="Antonio M."/>
            <person name="Oren A."/>
            <person name="Chaudhuri R.R."/>
            <person name="La Ragione R."/>
            <person name="Hildebrand F."/>
            <person name="Pallen M.J."/>
        </authorList>
    </citation>
    <scope>NUCLEOTIDE SEQUENCE</scope>
    <source>
        <strain evidence="8">CHK188-5543</strain>
    </source>
</reference>
<dbReference type="CDD" id="cd06171">
    <property type="entry name" value="Sigma70_r4"/>
    <property type="match status" value="1"/>
</dbReference>
<keyword evidence="4" id="KW-0238">DNA-binding</keyword>
<feature type="domain" description="RNA polymerase sigma-70 region 2" evidence="6">
    <location>
        <begin position="24"/>
        <end position="89"/>
    </location>
</feature>
<dbReference type="Pfam" id="PF04542">
    <property type="entry name" value="Sigma70_r2"/>
    <property type="match status" value="1"/>
</dbReference>
<comment type="similarity">
    <text evidence="1">Belongs to the sigma-70 factor family. ECF subfamily.</text>
</comment>
<evidence type="ECO:0000313" key="9">
    <source>
        <dbReference type="Proteomes" id="UP000886800"/>
    </source>
</evidence>
<protein>
    <submittedName>
        <fullName evidence="8">Sigma-70 family RNA polymerase sigma factor</fullName>
    </submittedName>
</protein>
<evidence type="ECO:0000259" key="6">
    <source>
        <dbReference type="Pfam" id="PF04542"/>
    </source>
</evidence>
<dbReference type="InterPro" id="IPR013325">
    <property type="entry name" value="RNA_pol_sigma_r2"/>
</dbReference>
<dbReference type="SUPFAM" id="SSF88659">
    <property type="entry name" value="Sigma3 and sigma4 domains of RNA polymerase sigma factors"/>
    <property type="match status" value="1"/>
</dbReference>
<reference evidence="8" key="2">
    <citation type="submission" date="2021-04" db="EMBL/GenBank/DDBJ databases">
        <authorList>
            <person name="Gilroy R."/>
        </authorList>
    </citation>
    <scope>NUCLEOTIDE SEQUENCE</scope>
    <source>
        <strain evidence="8">CHK188-5543</strain>
    </source>
</reference>
<dbReference type="GO" id="GO:0003677">
    <property type="term" value="F:DNA binding"/>
    <property type="evidence" value="ECO:0007669"/>
    <property type="project" value="UniProtKB-KW"/>
</dbReference>
<dbReference type="SUPFAM" id="SSF88946">
    <property type="entry name" value="Sigma2 domain of RNA polymerase sigma factors"/>
    <property type="match status" value="1"/>
</dbReference>
<evidence type="ECO:0000259" key="7">
    <source>
        <dbReference type="Pfam" id="PF04545"/>
    </source>
</evidence>
<evidence type="ECO:0000256" key="2">
    <source>
        <dbReference type="ARBA" id="ARBA00023015"/>
    </source>
</evidence>
<name>A0A9D1WSF8_9FIRM</name>
<dbReference type="PANTHER" id="PTHR43133">
    <property type="entry name" value="RNA POLYMERASE ECF-TYPE SIGMA FACTO"/>
    <property type="match status" value="1"/>
</dbReference>
<evidence type="ECO:0000313" key="8">
    <source>
        <dbReference type="EMBL" id="HIX66347.1"/>
    </source>
</evidence>
<dbReference type="GO" id="GO:0016987">
    <property type="term" value="F:sigma factor activity"/>
    <property type="evidence" value="ECO:0007669"/>
    <property type="project" value="UniProtKB-KW"/>
</dbReference>
<dbReference type="AlphaFoldDB" id="A0A9D1WSF8"/>